<feature type="compositionally biased region" description="Polar residues" evidence="1">
    <location>
        <begin position="112"/>
        <end position="137"/>
    </location>
</feature>
<evidence type="ECO:0008006" key="5">
    <source>
        <dbReference type="Google" id="ProtNLM"/>
    </source>
</evidence>
<dbReference type="Proteomes" id="UP001620626">
    <property type="component" value="Unassembled WGS sequence"/>
</dbReference>
<feature type="compositionally biased region" description="Polar residues" evidence="1">
    <location>
        <begin position="494"/>
        <end position="504"/>
    </location>
</feature>
<dbReference type="EMBL" id="JBICBT010000893">
    <property type="protein sequence ID" value="KAL3094661.1"/>
    <property type="molecule type" value="Genomic_DNA"/>
</dbReference>
<keyword evidence="4" id="KW-1185">Reference proteome</keyword>
<evidence type="ECO:0000313" key="4">
    <source>
        <dbReference type="Proteomes" id="UP001620626"/>
    </source>
</evidence>
<gene>
    <name evidence="3" type="ORF">niasHT_023975</name>
</gene>
<keyword evidence="2" id="KW-0732">Signal</keyword>
<comment type="caution">
    <text evidence="3">The sequence shown here is derived from an EMBL/GenBank/DDBJ whole genome shotgun (WGS) entry which is preliminary data.</text>
</comment>
<dbReference type="AlphaFoldDB" id="A0ABD2JVK4"/>
<feature type="region of interest" description="Disordered" evidence="1">
    <location>
        <begin position="112"/>
        <end position="165"/>
    </location>
</feature>
<feature type="compositionally biased region" description="Polar residues" evidence="1">
    <location>
        <begin position="474"/>
        <end position="485"/>
    </location>
</feature>
<evidence type="ECO:0000256" key="2">
    <source>
        <dbReference type="SAM" id="SignalP"/>
    </source>
</evidence>
<feature type="chain" id="PRO_5044853309" description="Effector protein" evidence="2">
    <location>
        <begin position="19"/>
        <end position="671"/>
    </location>
</feature>
<feature type="compositionally biased region" description="Polar residues" evidence="1">
    <location>
        <begin position="144"/>
        <end position="164"/>
    </location>
</feature>
<feature type="region of interest" description="Disordered" evidence="1">
    <location>
        <begin position="469"/>
        <end position="504"/>
    </location>
</feature>
<feature type="signal peptide" evidence="2">
    <location>
        <begin position="1"/>
        <end position="18"/>
    </location>
</feature>
<sequence length="671" mass="76275">MQLLILLLFINVLQFGVGTDNQKGPRIIYLREPTVHQISPSQFRNFVIENTTDPEWKARKNANEASSSSINIPINIDSDSDDDDLDRKDALRTGGPLLLDFFTGKAYQQNLSRQNLRENSSSNLLDMSNQPNNSNLTILPAIRNQPSNSDQTNQRSVNNESNANDLPEVIAPVTNSQQLTDQNNLSLTENAIDQSVRPNQNDQHEIQEIFHLPMKNQQNNKRAAAPNSQEAFEFDLEKVPKAKKVDNSDQQMMRNTFVQQIASDRSCNSTQCDKLSDQITFTNQFDPNNLENAFNQSNFINFQLSGQNQTNNDNQFEQSQPVRQQIKDAQTQILPKPDGLLGWLYRNIDNSQNHDNSFDQSNCPNQKNQTNYSADTSTDLLVLPKTENPSTSTNQSTYSDQTNTLTLNNQSNYLDQTNSLALNNQSIYADQANTLALGSMGQQLQQNVQVQHGNVPTMLSMTTPVPEQPFDGTHSMNLNTKSNNRGQKRPFEEPSTSSSVDNLNGSGNELALGILPVYIEKPLALVVEGAPMDSPDVRWQFELLTKILRQMDAKMVEERIKEQMFKDEKVKNDNLLRHIFKKIQKQAKEMFGHSLFENEGNETEKENNAHAEILFFFMHLYNKMVKLLKGEHYGNNKNAEDLRVALHKWIKAAKERVGIEFQQFFKKKVTM</sequence>
<evidence type="ECO:0000256" key="1">
    <source>
        <dbReference type="SAM" id="MobiDB-lite"/>
    </source>
</evidence>
<accession>A0ABD2JVK4</accession>
<name>A0ABD2JVK4_9BILA</name>
<organism evidence="3 4">
    <name type="scientific">Heterodera trifolii</name>
    <dbReference type="NCBI Taxonomy" id="157864"/>
    <lineage>
        <taxon>Eukaryota</taxon>
        <taxon>Metazoa</taxon>
        <taxon>Ecdysozoa</taxon>
        <taxon>Nematoda</taxon>
        <taxon>Chromadorea</taxon>
        <taxon>Rhabditida</taxon>
        <taxon>Tylenchina</taxon>
        <taxon>Tylenchomorpha</taxon>
        <taxon>Tylenchoidea</taxon>
        <taxon>Heteroderidae</taxon>
        <taxon>Heteroderinae</taxon>
        <taxon>Heterodera</taxon>
    </lineage>
</organism>
<proteinExistence type="predicted"/>
<reference evidence="3 4" key="1">
    <citation type="submission" date="2024-10" db="EMBL/GenBank/DDBJ databases">
        <authorList>
            <person name="Kim D."/>
        </authorList>
    </citation>
    <scope>NUCLEOTIDE SEQUENCE [LARGE SCALE GENOMIC DNA]</scope>
    <source>
        <strain evidence="3">BH-2024</strain>
    </source>
</reference>
<protein>
    <recommendedName>
        <fullName evidence="5">Effector protein</fullName>
    </recommendedName>
</protein>
<evidence type="ECO:0000313" key="3">
    <source>
        <dbReference type="EMBL" id="KAL3094661.1"/>
    </source>
</evidence>